<dbReference type="Pfam" id="PF02952">
    <property type="entry name" value="Fucose_iso_C"/>
    <property type="match status" value="1"/>
</dbReference>
<evidence type="ECO:0000256" key="3">
    <source>
        <dbReference type="SAM" id="MobiDB-lite"/>
    </source>
</evidence>
<feature type="compositionally biased region" description="Basic residues" evidence="3">
    <location>
        <begin position="1"/>
        <end position="30"/>
    </location>
</feature>
<reference evidence="5 6" key="1">
    <citation type="submission" date="2024-08" db="EMBL/GenBank/DDBJ databases">
        <title>Whole-genome sequencing of halo(alkali)philic microorganisms from hypersaline lakes.</title>
        <authorList>
            <person name="Sorokin D.Y."/>
            <person name="Merkel A.Y."/>
            <person name="Messina E."/>
            <person name="Yakimov M."/>
        </authorList>
    </citation>
    <scope>NUCLEOTIDE SEQUENCE [LARGE SCALE GENOMIC DNA]</scope>
    <source>
        <strain evidence="5 6">AB-hyl4</strain>
    </source>
</reference>
<evidence type="ECO:0000256" key="2">
    <source>
        <dbReference type="ARBA" id="ARBA00023277"/>
    </source>
</evidence>
<dbReference type="GO" id="GO:0016853">
    <property type="term" value="F:isomerase activity"/>
    <property type="evidence" value="ECO:0007669"/>
    <property type="project" value="UniProtKB-KW"/>
</dbReference>
<proteinExistence type="predicted"/>
<dbReference type="InterPro" id="IPR005763">
    <property type="entry name" value="Fucose_isomerase"/>
</dbReference>
<dbReference type="InterPro" id="IPR038393">
    <property type="entry name" value="Fuc_iso_dom3_sf"/>
</dbReference>
<sequence>MAAKKTTQKKSTHKKTTKKSTKTTTKKKSPARSANREVLLIANGDLRLSANQNCWAAQHEMEQTLITAVEAQGYTVRRAHPYKEDEGHGFIGSQKEGMEVFRGLSDADRKKPIIVAEAVWQYSHHILHGLMAHEGPILTAANWSGTWPGLVGMLNLNGSLTKAGVPYTTLWSEDFTDRYFTSRLKKWLDTGKATHPTPHVHKLGKAKLPAKTRKLGQQLASDMQTRRAIMGVFDEGCMGMFNAIIPDHLLNPTGVFKERLSQSALYYETTQVSDKEADDVRWWMGERGMTFHTGPNHHEHLTDDQIRLQCKMYIAALRIADDFGCDTIGIQYQQGLKDLLPASDLVEGTLNNSERPPVLSRDGSRELYAGEPLPHFNEVDECAGLDGLMTHRVHKALGQPTENTLHDLRWGDVDRSGTVDDYVWVFLISGSAPPAHHQGGWAGSDGHRQPAMYFPNGGSTLRGIAKPGEIVWSRVYVEGGKLKMDLGRAGVVELPQEETDRRWRETTPQWPIMHAITYGVSRDQMMARHKANHIQCVYANSAKEADEAMFTKAAMAEALGMEVALCGTNKKGKAWG</sequence>
<dbReference type="EMBL" id="JBGUBD010000005">
    <property type="protein sequence ID" value="MFA9478427.1"/>
    <property type="molecule type" value="Genomic_DNA"/>
</dbReference>
<dbReference type="SUPFAM" id="SSF53743">
    <property type="entry name" value="FucI/AraA N-terminal and middle domains"/>
    <property type="match status" value="1"/>
</dbReference>
<dbReference type="Proteomes" id="UP001575105">
    <property type="component" value="Unassembled WGS sequence"/>
</dbReference>
<dbReference type="PANTHER" id="PTHR37840:SF1">
    <property type="entry name" value="L-FUCOSE ISOMERASE"/>
    <property type="match status" value="1"/>
</dbReference>
<evidence type="ECO:0000313" key="6">
    <source>
        <dbReference type="Proteomes" id="UP001575105"/>
    </source>
</evidence>
<evidence type="ECO:0000259" key="4">
    <source>
        <dbReference type="Pfam" id="PF02952"/>
    </source>
</evidence>
<dbReference type="RefSeq" id="WP_425345355.1">
    <property type="nucleotide sequence ID" value="NZ_JBGUBD010000005.1"/>
</dbReference>
<evidence type="ECO:0000313" key="5">
    <source>
        <dbReference type="EMBL" id="MFA9478427.1"/>
    </source>
</evidence>
<dbReference type="InterPro" id="IPR009015">
    <property type="entry name" value="Fucose_isomerase_N/cen_sf"/>
</dbReference>
<dbReference type="PANTHER" id="PTHR37840">
    <property type="entry name" value="L-FUCOSE ISOMERASE"/>
    <property type="match status" value="1"/>
</dbReference>
<name>A0ABV4U498_9BACT</name>
<dbReference type="Gene3D" id="3.20.14.10">
    <property type="entry name" value="L-fucose/L-arabinose isomerase, C-terminal"/>
    <property type="match status" value="1"/>
</dbReference>
<comment type="caution">
    <text evidence="5">The sequence shown here is derived from an EMBL/GenBank/DDBJ whole genome shotgun (WGS) entry which is preliminary data.</text>
</comment>
<protein>
    <submittedName>
        <fullName evidence="5">Fucose isomerase</fullName>
    </submittedName>
</protein>
<keyword evidence="2" id="KW-0119">Carbohydrate metabolism</keyword>
<gene>
    <name evidence="5" type="ORF">ACERK3_08970</name>
</gene>
<evidence type="ECO:0000256" key="1">
    <source>
        <dbReference type="ARBA" id="ARBA00023235"/>
    </source>
</evidence>
<feature type="domain" description="L-fucose isomerase C-terminal" evidence="4">
    <location>
        <begin position="452"/>
        <end position="548"/>
    </location>
</feature>
<feature type="region of interest" description="Disordered" evidence="3">
    <location>
        <begin position="1"/>
        <end position="36"/>
    </location>
</feature>
<keyword evidence="1 5" id="KW-0413">Isomerase</keyword>
<dbReference type="InterPro" id="IPR015888">
    <property type="entry name" value="Fuc_isomerase_C"/>
</dbReference>
<accession>A0ABV4U498</accession>
<organism evidence="5 6">
    <name type="scientific">Natronomicrosphaera hydrolytica</name>
    <dbReference type="NCBI Taxonomy" id="3242702"/>
    <lineage>
        <taxon>Bacteria</taxon>
        <taxon>Pseudomonadati</taxon>
        <taxon>Planctomycetota</taxon>
        <taxon>Phycisphaerae</taxon>
        <taxon>Phycisphaerales</taxon>
        <taxon>Phycisphaeraceae</taxon>
        <taxon>Natronomicrosphaera</taxon>
    </lineage>
</organism>
<keyword evidence="6" id="KW-1185">Reference proteome</keyword>